<organism evidence="2 3">
    <name type="scientific">Pelagibius litoralis</name>
    <dbReference type="NCBI Taxonomy" id="374515"/>
    <lineage>
        <taxon>Bacteria</taxon>
        <taxon>Pseudomonadati</taxon>
        <taxon>Pseudomonadota</taxon>
        <taxon>Alphaproteobacteria</taxon>
        <taxon>Rhodospirillales</taxon>
        <taxon>Rhodovibrionaceae</taxon>
        <taxon>Pelagibius</taxon>
    </lineage>
</organism>
<dbReference type="GO" id="GO:0003677">
    <property type="term" value="F:DNA binding"/>
    <property type="evidence" value="ECO:0007669"/>
    <property type="project" value="InterPro"/>
</dbReference>
<keyword evidence="3" id="KW-1185">Reference proteome</keyword>
<sequence length="74" mass="7814">MTPRQCRAARSLLGWTQQELVEASGVSMTSVRNFERGASQPIRANLAALKAALESGGIVFIEANGGGIGVRLKD</sequence>
<reference evidence="2" key="1">
    <citation type="submission" date="2020-03" db="EMBL/GenBank/DDBJ databases">
        <title>Genome of Pelagibius litoralis DSM 21314T.</title>
        <authorList>
            <person name="Wang G."/>
        </authorList>
    </citation>
    <scope>NUCLEOTIDE SEQUENCE</scope>
    <source>
        <strain evidence="2">DSM 21314</strain>
    </source>
</reference>
<name>A0A967EVG2_9PROT</name>
<dbReference type="SUPFAM" id="SSF47413">
    <property type="entry name" value="lambda repressor-like DNA-binding domains"/>
    <property type="match status" value="1"/>
</dbReference>
<dbReference type="InterPro" id="IPR010982">
    <property type="entry name" value="Lambda_DNA-bd_dom_sf"/>
</dbReference>
<evidence type="ECO:0000313" key="2">
    <source>
        <dbReference type="EMBL" id="NIA68462.1"/>
    </source>
</evidence>
<dbReference type="Pfam" id="PF01381">
    <property type="entry name" value="HTH_3"/>
    <property type="match status" value="1"/>
</dbReference>
<dbReference type="EMBL" id="JAAQPH010000005">
    <property type="protein sequence ID" value="NIA68462.1"/>
    <property type="molecule type" value="Genomic_DNA"/>
</dbReference>
<dbReference type="Proteomes" id="UP000761264">
    <property type="component" value="Unassembled WGS sequence"/>
</dbReference>
<gene>
    <name evidence="2" type="ORF">HBA54_07635</name>
</gene>
<feature type="domain" description="HTH cro/C1-type" evidence="1">
    <location>
        <begin position="7"/>
        <end position="61"/>
    </location>
</feature>
<dbReference type="PROSITE" id="PS50943">
    <property type="entry name" value="HTH_CROC1"/>
    <property type="match status" value="1"/>
</dbReference>
<evidence type="ECO:0000313" key="3">
    <source>
        <dbReference type="Proteomes" id="UP000761264"/>
    </source>
</evidence>
<dbReference type="Gene3D" id="1.10.260.40">
    <property type="entry name" value="lambda repressor-like DNA-binding domains"/>
    <property type="match status" value="1"/>
</dbReference>
<proteinExistence type="predicted"/>
<dbReference type="InterPro" id="IPR001387">
    <property type="entry name" value="Cro/C1-type_HTH"/>
</dbReference>
<dbReference type="AlphaFoldDB" id="A0A967EVG2"/>
<dbReference type="CDD" id="cd00093">
    <property type="entry name" value="HTH_XRE"/>
    <property type="match status" value="1"/>
</dbReference>
<comment type="caution">
    <text evidence="2">The sequence shown here is derived from an EMBL/GenBank/DDBJ whole genome shotgun (WGS) entry which is preliminary data.</text>
</comment>
<dbReference type="RefSeq" id="WP_167223105.1">
    <property type="nucleotide sequence ID" value="NZ_JAAQPH010000005.1"/>
</dbReference>
<protein>
    <submittedName>
        <fullName evidence="2">Helix-turn-helix transcriptional regulator</fullName>
    </submittedName>
</protein>
<accession>A0A967EVG2</accession>
<evidence type="ECO:0000259" key="1">
    <source>
        <dbReference type="PROSITE" id="PS50943"/>
    </source>
</evidence>